<feature type="transmembrane region" description="Helical" evidence="1">
    <location>
        <begin position="177"/>
        <end position="198"/>
    </location>
</feature>
<sequence>MNFVRFLNSFCKNTRGRRMAKTQNSEGPPPPLVEPVLVPRPRMVHFRTNKSQYLSRSRFMFLVYCLAFVLLIVALIQWEFVSHTKDLTDFFLDKCLVSIVCMLVAIPLMAVFLLVRAVRYLPILGWLLVLVIVGRTVTGHYLARKAVTLQISVCVLLFHLALYLLMLYMLIIPDISVFLAFSFLVVLVVCLLTCYHAQLIRGRGYADIPTTEGLFAVTVLFCYFCKILMIFCFWDRNRRVGDLMHREQARGVCGDDCTPDKDMPLFNGSFKDFDYDNDVIQSPDK</sequence>
<proteinExistence type="predicted"/>
<dbReference type="OrthoDB" id="7864765at2759"/>
<feature type="transmembrane region" description="Helical" evidence="1">
    <location>
        <begin position="213"/>
        <end position="234"/>
    </location>
</feature>
<evidence type="ECO:0000256" key="1">
    <source>
        <dbReference type="SAM" id="Phobius"/>
    </source>
</evidence>
<evidence type="ECO:0000313" key="2">
    <source>
        <dbReference type="EMBL" id="KPU77673.1"/>
    </source>
</evidence>
<keyword evidence="1" id="KW-0812">Transmembrane</keyword>
<keyword evidence="3" id="KW-1185">Reference proteome</keyword>
<keyword evidence="1" id="KW-1133">Transmembrane helix</keyword>
<dbReference type="EMBL" id="CH902618">
    <property type="protein sequence ID" value="KPU77673.1"/>
    <property type="molecule type" value="Genomic_DNA"/>
</dbReference>
<gene>
    <name evidence="2" type="primary">Dana\GF24796</name>
    <name evidence="2" type="synonym">dana_GLEANR_9490</name>
    <name evidence="2" type="ORF">GF24796</name>
</gene>
<feature type="transmembrane region" description="Helical" evidence="1">
    <location>
        <begin position="96"/>
        <end position="116"/>
    </location>
</feature>
<dbReference type="AlphaFoldDB" id="A0A0P8XSW3"/>
<evidence type="ECO:0000313" key="3">
    <source>
        <dbReference type="Proteomes" id="UP000007801"/>
    </source>
</evidence>
<accession>A0A0P8XSW3</accession>
<feature type="transmembrane region" description="Helical" evidence="1">
    <location>
        <begin position="123"/>
        <end position="143"/>
    </location>
</feature>
<name>A0A0P8XSW3_DROAN</name>
<reference evidence="2 3" key="1">
    <citation type="journal article" date="2007" name="Nature">
        <title>Evolution of genes and genomes on the Drosophila phylogeny.</title>
        <authorList>
            <consortium name="Drosophila 12 Genomes Consortium"/>
            <person name="Clark A.G."/>
            <person name="Eisen M.B."/>
            <person name="Smith D.R."/>
            <person name="Bergman C.M."/>
            <person name="Oliver B."/>
            <person name="Markow T.A."/>
            <person name="Kaufman T.C."/>
            <person name="Kellis M."/>
            <person name="Gelbart W."/>
            <person name="Iyer V.N."/>
            <person name="Pollard D.A."/>
            <person name="Sackton T.B."/>
            <person name="Larracuente A.M."/>
            <person name="Singh N.D."/>
            <person name="Abad J.P."/>
            <person name="Abt D.N."/>
            <person name="Adryan B."/>
            <person name="Aguade M."/>
            <person name="Akashi H."/>
            <person name="Anderson W.W."/>
            <person name="Aquadro C.F."/>
            <person name="Ardell D.H."/>
            <person name="Arguello R."/>
            <person name="Artieri C.G."/>
            <person name="Barbash D.A."/>
            <person name="Barker D."/>
            <person name="Barsanti P."/>
            <person name="Batterham P."/>
            <person name="Batzoglou S."/>
            <person name="Begun D."/>
            <person name="Bhutkar A."/>
            <person name="Blanco E."/>
            <person name="Bosak S.A."/>
            <person name="Bradley R.K."/>
            <person name="Brand A.D."/>
            <person name="Brent M.R."/>
            <person name="Brooks A.N."/>
            <person name="Brown R.H."/>
            <person name="Butlin R.K."/>
            <person name="Caggese C."/>
            <person name="Calvi B.R."/>
            <person name="Bernardo de Carvalho A."/>
            <person name="Caspi A."/>
            <person name="Castrezana S."/>
            <person name="Celniker S.E."/>
            <person name="Chang J.L."/>
            <person name="Chapple C."/>
            <person name="Chatterji S."/>
            <person name="Chinwalla A."/>
            <person name="Civetta A."/>
            <person name="Clifton S.W."/>
            <person name="Comeron J.M."/>
            <person name="Costello J.C."/>
            <person name="Coyne J.A."/>
            <person name="Daub J."/>
            <person name="David R.G."/>
            <person name="Delcher A.L."/>
            <person name="Delehaunty K."/>
            <person name="Do C.B."/>
            <person name="Ebling H."/>
            <person name="Edwards K."/>
            <person name="Eickbush T."/>
            <person name="Evans J.D."/>
            <person name="Filipski A."/>
            <person name="Findeiss S."/>
            <person name="Freyhult E."/>
            <person name="Fulton L."/>
            <person name="Fulton R."/>
            <person name="Garcia A.C."/>
            <person name="Gardiner A."/>
            <person name="Garfield D.A."/>
            <person name="Garvin B.E."/>
            <person name="Gibson G."/>
            <person name="Gilbert D."/>
            <person name="Gnerre S."/>
            <person name="Godfrey J."/>
            <person name="Good R."/>
            <person name="Gotea V."/>
            <person name="Gravely B."/>
            <person name="Greenberg A.J."/>
            <person name="Griffiths-Jones S."/>
            <person name="Gross S."/>
            <person name="Guigo R."/>
            <person name="Gustafson E.A."/>
            <person name="Haerty W."/>
            <person name="Hahn M.W."/>
            <person name="Halligan D.L."/>
            <person name="Halpern A.L."/>
            <person name="Halter G.M."/>
            <person name="Han M.V."/>
            <person name="Heger A."/>
            <person name="Hillier L."/>
            <person name="Hinrichs A.S."/>
            <person name="Holmes I."/>
            <person name="Hoskins R.A."/>
            <person name="Hubisz M.J."/>
            <person name="Hultmark D."/>
            <person name="Huntley M.A."/>
            <person name="Jaffe D.B."/>
            <person name="Jagadeeshan S."/>
            <person name="Jeck W.R."/>
            <person name="Johnson J."/>
            <person name="Jones C.D."/>
            <person name="Jordan W.C."/>
            <person name="Karpen G.H."/>
            <person name="Kataoka E."/>
            <person name="Keightley P.D."/>
            <person name="Kheradpour P."/>
            <person name="Kirkness E.F."/>
            <person name="Koerich L.B."/>
            <person name="Kristiansen K."/>
            <person name="Kudrna D."/>
            <person name="Kulathinal R.J."/>
            <person name="Kumar S."/>
            <person name="Kwok R."/>
            <person name="Lander E."/>
            <person name="Langley C.H."/>
            <person name="Lapoint R."/>
            <person name="Lazzaro B.P."/>
            <person name="Lee S.J."/>
            <person name="Levesque L."/>
            <person name="Li R."/>
            <person name="Lin C.F."/>
            <person name="Lin M.F."/>
            <person name="Lindblad-Toh K."/>
            <person name="Llopart A."/>
            <person name="Long M."/>
            <person name="Low L."/>
            <person name="Lozovsky E."/>
            <person name="Lu J."/>
            <person name="Luo M."/>
            <person name="Machado C.A."/>
            <person name="Makalowski W."/>
            <person name="Marzo M."/>
            <person name="Matsuda M."/>
            <person name="Matzkin L."/>
            <person name="McAllister B."/>
            <person name="McBride C.S."/>
            <person name="McKernan B."/>
            <person name="McKernan K."/>
            <person name="Mendez-Lago M."/>
            <person name="Minx P."/>
            <person name="Mollenhauer M.U."/>
            <person name="Montooth K."/>
            <person name="Mount S.M."/>
            <person name="Mu X."/>
            <person name="Myers E."/>
            <person name="Negre B."/>
            <person name="Newfeld S."/>
            <person name="Nielsen R."/>
            <person name="Noor M.A."/>
            <person name="O'Grady P."/>
            <person name="Pachter L."/>
            <person name="Papaceit M."/>
            <person name="Parisi M.J."/>
            <person name="Parisi M."/>
            <person name="Parts L."/>
            <person name="Pedersen J.S."/>
            <person name="Pesole G."/>
            <person name="Phillippy A.M."/>
            <person name="Ponting C.P."/>
            <person name="Pop M."/>
            <person name="Porcelli D."/>
            <person name="Powell J.R."/>
            <person name="Prohaska S."/>
            <person name="Pruitt K."/>
            <person name="Puig M."/>
            <person name="Quesneville H."/>
            <person name="Ram K.R."/>
            <person name="Rand D."/>
            <person name="Rasmussen M.D."/>
            <person name="Reed L.K."/>
            <person name="Reenan R."/>
            <person name="Reily A."/>
            <person name="Remington K.A."/>
            <person name="Rieger T.T."/>
            <person name="Ritchie M.G."/>
            <person name="Robin C."/>
            <person name="Rogers Y.H."/>
            <person name="Rohde C."/>
            <person name="Rozas J."/>
            <person name="Rubenfield M.J."/>
            <person name="Ruiz A."/>
            <person name="Russo S."/>
            <person name="Salzberg S.L."/>
            <person name="Sanchez-Gracia A."/>
            <person name="Saranga D.J."/>
            <person name="Sato H."/>
            <person name="Schaeffer S.W."/>
            <person name="Schatz M.C."/>
            <person name="Schlenke T."/>
            <person name="Schwartz R."/>
            <person name="Segarra C."/>
            <person name="Singh R.S."/>
            <person name="Sirot L."/>
            <person name="Sirota M."/>
            <person name="Sisneros N.B."/>
            <person name="Smith C.D."/>
            <person name="Smith T.F."/>
            <person name="Spieth J."/>
            <person name="Stage D.E."/>
            <person name="Stark A."/>
            <person name="Stephan W."/>
            <person name="Strausberg R.L."/>
            <person name="Strempel S."/>
            <person name="Sturgill D."/>
            <person name="Sutton G."/>
            <person name="Sutton G.G."/>
            <person name="Tao W."/>
            <person name="Teichmann S."/>
            <person name="Tobari Y.N."/>
            <person name="Tomimura Y."/>
            <person name="Tsolas J.M."/>
            <person name="Valente V.L."/>
            <person name="Venter E."/>
            <person name="Venter J.C."/>
            <person name="Vicario S."/>
            <person name="Vieira F.G."/>
            <person name="Vilella A.J."/>
            <person name="Villasante A."/>
            <person name="Walenz B."/>
            <person name="Wang J."/>
            <person name="Wasserman M."/>
            <person name="Watts T."/>
            <person name="Wilson D."/>
            <person name="Wilson R.K."/>
            <person name="Wing R.A."/>
            <person name="Wolfner M.F."/>
            <person name="Wong A."/>
            <person name="Wong G.K."/>
            <person name="Wu C.I."/>
            <person name="Wu G."/>
            <person name="Yamamoto D."/>
            <person name="Yang H.P."/>
            <person name="Yang S.P."/>
            <person name="Yorke J.A."/>
            <person name="Yoshida K."/>
            <person name="Zdobnov E."/>
            <person name="Zhang P."/>
            <person name="Zhang Y."/>
            <person name="Zimin A.V."/>
            <person name="Baldwin J."/>
            <person name="Abdouelleil A."/>
            <person name="Abdulkadir J."/>
            <person name="Abebe A."/>
            <person name="Abera B."/>
            <person name="Abreu J."/>
            <person name="Acer S.C."/>
            <person name="Aftuck L."/>
            <person name="Alexander A."/>
            <person name="An P."/>
            <person name="Anderson E."/>
            <person name="Anderson S."/>
            <person name="Arachi H."/>
            <person name="Azer M."/>
            <person name="Bachantsang P."/>
            <person name="Barry A."/>
            <person name="Bayul T."/>
            <person name="Berlin A."/>
            <person name="Bessette D."/>
            <person name="Bloom T."/>
            <person name="Blye J."/>
            <person name="Boguslavskiy L."/>
            <person name="Bonnet C."/>
            <person name="Boukhgalter B."/>
            <person name="Bourzgui I."/>
            <person name="Brown A."/>
            <person name="Cahill P."/>
            <person name="Channer S."/>
            <person name="Cheshatsang Y."/>
            <person name="Chuda L."/>
            <person name="Citroen M."/>
            <person name="Collymore A."/>
            <person name="Cooke P."/>
            <person name="Costello M."/>
            <person name="D'Aco K."/>
            <person name="Daza R."/>
            <person name="De Haan G."/>
            <person name="DeGray S."/>
            <person name="DeMaso C."/>
            <person name="Dhargay N."/>
            <person name="Dooley K."/>
            <person name="Dooley E."/>
            <person name="Doricent M."/>
            <person name="Dorje P."/>
            <person name="Dorjee K."/>
            <person name="Dupes A."/>
            <person name="Elong R."/>
            <person name="Falk J."/>
            <person name="Farina A."/>
            <person name="Faro S."/>
            <person name="Ferguson D."/>
            <person name="Fisher S."/>
            <person name="Foley C.D."/>
            <person name="Franke A."/>
            <person name="Friedrich D."/>
            <person name="Gadbois L."/>
            <person name="Gearin G."/>
            <person name="Gearin C.R."/>
            <person name="Giannoukos G."/>
            <person name="Goode T."/>
            <person name="Graham J."/>
            <person name="Grandbois E."/>
            <person name="Grewal S."/>
            <person name="Gyaltsen K."/>
            <person name="Hafez N."/>
            <person name="Hagos B."/>
            <person name="Hall J."/>
            <person name="Henson C."/>
            <person name="Hollinger A."/>
            <person name="Honan T."/>
            <person name="Huard M.D."/>
            <person name="Hughes L."/>
            <person name="Hurhula B."/>
            <person name="Husby M.E."/>
            <person name="Kamat A."/>
            <person name="Kanga B."/>
            <person name="Kashin S."/>
            <person name="Khazanovich D."/>
            <person name="Kisner P."/>
            <person name="Lance K."/>
            <person name="Lara M."/>
            <person name="Lee W."/>
            <person name="Lennon N."/>
            <person name="Letendre F."/>
            <person name="LeVine R."/>
            <person name="Lipovsky A."/>
            <person name="Liu X."/>
            <person name="Liu J."/>
            <person name="Liu S."/>
            <person name="Lokyitsang T."/>
            <person name="Lokyitsang Y."/>
            <person name="Lubonja R."/>
            <person name="Lui A."/>
            <person name="MacDonald P."/>
            <person name="Magnisalis V."/>
            <person name="Maru K."/>
            <person name="Matthews C."/>
            <person name="McCusker W."/>
            <person name="McDonough S."/>
            <person name="Mehta T."/>
            <person name="Meldrim J."/>
            <person name="Meneus L."/>
            <person name="Mihai O."/>
            <person name="Mihalev A."/>
            <person name="Mihova T."/>
            <person name="Mittelman R."/>
            <person name="Mlenga V."/>
            <person name="Montmayeur A."/>
            <person name="Mulrain L."/>
            <person name="Navidi A."/>
            <person name="Naylor J."/>
            <person name="Negash T."/>
            <person name="Nguyen T."/>
            <person name="Nguyen N."/>
            <person name="Nicol R."/>
            <person name="Norbu C."/>
            <person name="Norbu N."/>
            <person name="Novod N."/>
            <person name="O'Neill B."/>
            <person name="Osman S."/>
            <person name="Markiewicz E."/>
            <person name="Oyono O.L."/>
            <person name="Patti C."/>
            <person name="Phunkhang P."/>
            <person name="Pierre F."/>
            <person name="Priest M."/>
            <person name="Raghuraman S."/>
            <person name="Rege F."/>
            <person name="Reyes R."/>
            <person name="Rise C."/>
            <person name="Rogov P."/>
            <person name="Ross K."/>
            <person name="Ryan E."/>
            <person name="Settipalli S."/>
            <person name="Shea T."/>
            <person name="Sherpa N."/>
            <person name="Shi L."/>
            <person name="Shih D."/>
            <person name="Sparrow T."/>
            <person name="Spaulding J."/>
            <person name="Stalker J."/>
            <person name="Stange-Thomann N."/>
            <person name="Stavropoulos S."/>
            <person name="Stone C."/>
            <person name="Strader C."/>
            <person name="Tesfaye S."/>
            <person name="Thomson T."/>
            <person name="Thoulutsang Y."/>
            <person name="Thoulutsang D."/>
            <person name="Topham K."/>
            <person name="Topping I."/>
            <person name="Tsamla T."/>
            <person name="Vassiliev H."/>
            <person name="Vo A."/>
            <person name="Wangchuk T."/>
            <person name="Wangdi T."/>
            <person name="Weiand M."/>
            <person name="Wilkinson J."/>
            <person name="Wilson A."/>
            <person name="Yadav S."/>
            <person name="Young G."/>
            <person name="Yu Q."/>
            <person name="Zembek L."/>
            <person name="Zhong D."/>
            <person name="Zimmer A."/>
            <person name="Zwirko Z."/>
            <person name="Jaffe D.B."/>
            <person name="Alvarez P."/>
            <person name="Brockman W."/>
            <person name="Butler J."/>
            <person name="Chin C."/>
            <person name="Gnerre S."/>
            <person name="Grabherr M."/>
            <person name="Kleber M."/>
            <person name="Mauceli E."/>
            <person name="MacCallum I."/>
        </authorList>
    </citation>
    <scope>NUCLEOTIDE SEQUENCE [LARGE SCALE GENOMIC DNA]</scope>
    <source>
        <strain evidence="3">Tucson 14024-0371.13</strain>
    </source>
</reference>
<feature type="transmembrane region" description="Helical" evidence="1">
    <location>
        <begin position="149"/>
        <end position="170"/>
    </location>
</feature>
<keyword evidence="1" id="KW-0472">Membrane</keyword>
<feature type="transmembrane region" description="Helical" evidence="1">
    <location>
        <begin position="59"/>
        <end position="76"/>
    </location>
</feature>
<organism evidence="2 3">
    <name type="scientific">Drosophila ananassae</name>
    <name type="common">Fruit fly</name>
    <dbReference type="NCBI Taxonomy" id="7217"/>
    <lineage>
        <taxon>Eukaryota</taxon>
        <taxon>Metazoa</taxon>
        <taxon>Ecdysozoa</taxon>
        <taxon>Arthropoda</taxon>
        <taxon>Hexapoda</taxon>
        <taxon>Insecta</taxon>
        <taxon>Pterygota</taxon>
        <taxon>Neoptera</taxon>
        <taxon>Endopterygota</taxon>
        <taxon>Diptera</taxon>
        <taxon>Brachycera</taxon>
        <taxon>Muscomorpha</taxon>
        <taxon>Ephydroidea</taxon>
        <taxon>Drosophilidae</taxon>
        <taxon>Drosophila</taxon>
        <taxon>Sophophora</taxon>
    </lineage>
</organism>
<dbReference type="Proteomes" id="UP000007801">
    <property type="component" value="Unassembled WGS sequence"/>
</dbReference>
<protein>
    <submittedName>
        <fullName evidence="2">Uncharacterized protein, isoform B</fullName>
    </submittedName>
</protein>